<proteinExistence type="predicted"/>
<dbReference type="EMBL" id="CAXAJV020001296">
    <property type="protein sequence ID" value="CAL7947317.1"/>
    <property type="molecule type" value="Genomic_DNA"/>
</dbReference>
<dbReference type="Proteomes" id="UP001642520">
    <property type="component" value="Unassembled WGS sequence"/>
</dbReference>
<protein>
    <submittedName>
        <fullName evidence="2">Uncharacterized protein</fullName>
    </submittedName>
</protein>
<keyword evidence="3" id="KW-1185">Reference proteome</keyword>
<keyword evidence="1" id="KW-0812">Transmembrane</keyword>
<name>A0ABP1P4X8_XYLVO</name>
<reference evidence="2 3" key="1">
    <citation type="submission" date="2024-08" db="EMBL/GenBank/DDBJ databases">
        <authorList>
            <person name="Will J Nash"/>
            <person name="Angela Man"/>
            <person name="Seanna McTaggart"/>
            <person name="Kendall Baker"/>
            <person name="Tom Barker"/>
            <person name="Leah Catchpole"/>
            <person name="Alex Durrant"/>
            <person name="Karim Gharbi"/>
            <person name="Naomi Irish"/>
            <person name="Gemy Kaithakottil"/>
            <person name="Debby Ku"/>
            <person name="Aaliyah Providence"/>
            <person name="Felix Shaw"/>
            <person name="David Swarbreck"/>
            <person name="Chris Watkins"/>
            <person name="Ann M. McCartney"/>
            <person name="Giulio Formenti"/>
            <person name="Alice Mouton"/>
            <person name="Noel Vella"/>
            <person name="Bjorn M von Reumont"/>
            <person name="Adriana Vella"/>
            <person name="Wilfried Haerty"/>
        </authorList>
    </citation>
    <scope>NUCLEOTIDE SEQUENCE [LARGE SCALE GENOMIC DNA]</scope>
</reference>
<evidence type="ECO:0000313" key="3">
    <source>
        <dbReference type="Proteomes" id="UP001642520"/>
    </source>
</evidence>
<accession>A0ABP1P4X8</accession>
<comment type="caution">
    <text evidence="2">The sequence shown here is derived from an EMBL/GenBank/DDBJ whole genome shotgun (WGS) entry which is preliminary data.</text>
</comment>
<evidence type="ECO:0000256" key="1">
    <source>
        <dbReference type="SAM" id="Phobius"/>
    </source>
</evidence>
<sequence>MSFTIYQLYHTSAFLMYVFTTSSIMSITIPNAAAAFKKFDPGHLKYLTVWNLVKCCCHGKQFGTYRVFHIKSIIFDYVLKHKLCAQSDGILLYYQCTNKFVKLFRMRVTGPLLVAENIYSPNQYCSYFYLYGTPYRYRGRYRWVVSHSVCFSTVENTDVLCSTSM</sequence>
<organism evidence="2 3">
    <name type="scientific">Xylocopa violacea</name>
    <name type="common">Violet carpenter bee</name>
    <name type="synonym">Apis violacea</name>
    <dbReference type="NCBI Taxonomy" id="135666"/>
    <lineage>
        <taxon>Eukaryota</taxon>
        <taxon>Metazoa</taxon>
        <taxon>Ecdysozoa</taxon>
        <taxon>Arthropoda</taxon>
        <taxon>Hexapoda</taxon>
        <taxon>Insecta</taxon>
        <taxon>Pterygota</taxon>
        <taxon>Neoptera</taxon>
        <taxon>Endopterygota</taxon>
        <taxon>Hymenoptera</taxon>
        <taxon>Apocrita</taxon>
        <taxon>Aculeata</taxon>
        <taxon>Apoidea</taxon>
        <taxon>Anthophila</taxon>
        <taxon>Apidae</taxon>
        <taxon>Xylocopa</taxon>
        <taxon>Xylocopa</taxon>
    </lineage>
</organism>
<feature type="transmembrane region" description="Helical" evidence="1">
    <location>
        <begin position="14"/>
        <end position="36"/>
    </location>
</feature>
<keyword evidence="1" id="KW-1133">Transmembrane helix</keyword>
<keyword evidence="1" id="KW-0472">Membrane</keyword>
<evidence type="ECO:0000313" key="2">
    <source>
        <dbReference type="EMBL" id="CAL7947317.1"/>
    </source>
</evidence>
<gene>
    <name evidence="2" type="ORF">XYLVIOL_LOCUS8275</name>
</gene>